<keyword evidence="3" id="KW-0378">Hydrolase</keyword>
<accession>A0A834CKX8</accession>
<feature type="compositionally biased region" description="Low complexity" evidence="5">
    <location>
        <begin position="152"/>
        <end position="167"/>
    </location>
</feature>
<dbReference type="PANTHER" id="PTHR31817">
    <property type="match status" value="1"/>
</dbReference>
<comment type="caution">
    <text evidence="6">The sequence shown here is derived from an EMBL/GenBank/DDBJ whole genome shotgun (WGS) entry which is preliminary data.</text>
</comment>
<dbReference type="Pfam" id="PF08014">
    <property type="entry name" value="MATCAP"/>
    <property type="match status" value="1"/>
</dbReference>
<dbReference type="AlphaFoldDB" id="A0A834CKX8"/>
<name>A0A834CKX8_ORYME</name>
<evidence type="ECO:0000256" key="4">
    <source>
        <dbReference type="ARBA" id="ARBA00023049"/>
    </source>
</evidence>
<feature type="region of interest" description="Disordered" evidence="5">
    <location>
        <begin position="1"/>
        <end position="21"/>
    </location>
</feature>
<protein>
    <recommendedName>
        <fullName evidence="8">KIAA0895 like</fullName>
    </recommendedName>
</protein>
<organism evidence="6 7">
    <name type="scientific">Oryzias melastigma</name>
    <name type="common">Marine medaka</name>
    <dbReference type="NCBI Taxonomy" id="30732"/>
    <lineage>
        <taxon>Eukaryota</taxon>
        <taxon>Metazoa</taxon>
        <taxon>Chordata</taxon>
        <taxon>Craniata</taxon>
        <taxon>Vertebrata</taxon>
        <taxon>Euteleostomi</taxon>
        <taxon>Actinopterygii</taxon>
        <taxon>Neopterygii</taxon>
        <taxon>Teleostei</taxon>
        <taxon>Neoteleostei</taxon>
        <taxon>Acanthomorphata</taxon>
        <taxon>Ovalentaria</taxon>
        <taxon>Atherinomorphae</taxon>
        <taxon>Beloniformes</taxon>
        <taxon>Adrianichthyidae</taxon>
        <taxon>Oryziinae</taxon>
        <taxon>Oryzias</taxon>
    </lineage>
</organism>
<evidence type="ECO:0000256" key="3">
    <source>
        <dbReference type="ARBA" id="ARBA00022801"/>
    </source>
</evidence>
<keyword evidence="4" id="KW-0482">Metalloprotease</keyword>
<evidence type="ECO:0008006" key="8">
    <source>
        <dbReference type="Google" id="ProtNLM"/>
    </source>
</evidence>
<dbReference type="GO" id="GO:0008237">
    <property type="term" value="F:metallopeptidase activity"/>
    <property type="evidence" value="ECO:0007669"/>
    <property type="project" value="UniProtKB-KW"/>
</dbReference>
<evidence type="ECO:0000256" key="2">
    <source>
        <dbReference type="ARBA" id="ARBA00022670"/>
    </source>
</evidence>
<comment type="cofactor">
    <cofactor evidence="1">
        <name>Zn(2+)</name>
        <dbReference type="ChEBI" id="CHEBI:29105"/>
    </cofactor>
</comment>
<dbReference type="SMART" id="SM01154">
    <property type="entry name" value="DUF1704"/>
    <property type="match status" value="1"/>
</dbReference>
<dbReference type="InterPro" id="IPR012548">
    <property type="entry name" value="MATCAP"/>
</dbReference>
<dbReference type="PANTHER" id="PTHR31817:SF1">
    <property type="entry name" value="MICROTUBULE-ASSOCIATED TYROSINE CARBOXYPEPTIDASE 1"/>
    <property type="match status" value="1"/>
</dbReference>
<feature type="region of interest" description="Disordered" evidence="5">
    <location>
        <begin position="123"/>
        <end position="238"/>
    </location>
</feature>
<dbReference type="Proteomes" id="UP000646548">
    <property type="component" value="Unassembled WGS sequence"/>
</dbReference>
<gene>
    <name evidence="6" type="ORF">FQA47_017552</name>
</gene>
<feature type="region of interest" description="Disordered" evidence="5">
    <location>
        <begin position="60"/>
        <end position="94"/>
    </location>
</feature>
<dbReference type="EMBL" id="WKFB01000156">
    <property type="protein sequence ID" value="KAF6733558.1"/>
    <property type="molecule type" value="Genomic_DNA"/>
</dbReference>
<feature type="compositionally biased region" description="Polar residues" evidence="5">
    <location>
        <begin position="185"/>
        <end position="194"/>
    </location>
</feature>
<evidence type="ECO:0000256" key="5">
    <source>
        <dbReference type="SAM" id="MobiDB-lite"/>
    </source>
</evidence>
<feature type="compositionally biased region" description="Basic and acidic residues" evidence="5">
    <location>
        <begin position="69"/>
        <end position="80"/>
    </location>
</feature>
<dbReference type="GO" id="GO:0006508">
    <property type="term" value="P:proteolysis"/>
    <property type="evidence" value="ECO:0007669"/>
    <property type="project" value="UniProtKB-KW"/>
</dbReference>
<keyword evidence="2" id="KW-0645">Protease</keyword>
<reference evidence="6" key="1">
    <citation type="journal article" name="BMC Genomics">
        <title>Long-read sequencing and de novo genome assembly of marine medaka (Oryzias melastigma).</title>
        <authorList>
            <person name="Liang P."/>
            <person name="Saqib H.S.A."/>
            <person name="Ni X."/>
            <person name="Shen Y."/>
        </authorList>
    </citation>
    <scope>NUCLEOTIDE SEQUENCE</scope>
    <source>
        <strain evidence="6">Bigg-433</strain>
    </source>
</reference>
<evidence type="ECO:0000256" key="1">
    <source>
        <dbReference type="ARBA" id="ARBA00001947"/>
    </source>
</evidence>
<evidence type="ECO:0000313" key="6">
    <source>
        <dbReference type="EMBL" id="KAF6733558.1"/>
    </source>
</evidence>
<evidence type="ECO:0000313" key="7">
    <source>
        <dbReference type="Proteomes" id="UP000646548"/>
    </source>
</evidence>
<proteinExistence type="predicted"/>
<sequence length="608" mass="67186">MRSVGPLKASAARPQSGHRGVRGVLRHIFQLDRRFPAGAGAPQARPSPNRYPVITATVPLKPRRAPGGRGRDDFLKREEASSAPVGAPGLSARAGSEAESEVMVLDSGDIFMDQAAGEGVGGWNIQTTPPGGPGAPISKNKTTKKEKVSANGLPGAASAPQAAQRRSTSLRCGGRPALRRPLSLEMTSQRQRGSVDQGEERRNLQPPWRSGSAAPSPPHRSLTSPSLAGGGWMRRSESTCSVNYPQSLRAGRGQMRPATSLPHIAKGAVPPPPRPCLLVALRPLNLEQEKQAFFQSDFSYEPQFEYAQPEPRGVLDKYRDGAGLFLEQAVGIMECVLRKFGSYENFEEVTGGSVLPKSQVWAAVRKYLQKEGCVGEVVVRLSDELLSQAVMVVESCRPTLTINLGGARQHWLEGMLRHEIGTHYLRGVNNSLQPWASADGRKQFGLKPANPTEEGLASLHSVLLRKQPYLWRAALLYYTVFHAASMSFSQLFRHIARFVHDPDVRWEYCLRAKRGQTDTSQPGCFSKDQVYLDGILRILRHRRSIDFKMLTSLGKVSYEDVERLRPFADLSRTRIPHFMRDPEKYLHHLDHIVSVNELDDSVLEQLLP</sequence>